<reference evidence="1" key="2">
    <citation type="submission" date="2021-04" db="EMBL/GenBank/DDBJ databases">
        <authorList>
            <person name="Podell S."/>
        </authorList>
    </citation>
    <scope>NUCLEOTIDE SEQUENCE</scope>
    <source>
        <strain evidence="1">Hildebrandi</strain>
    </source>
</reference>
<accession>A0A9K3K488</accession>
<dbReference type="Proteomes" id="UP000693970">
    <property type="component" value="Unassembled WGS sequence"/>
</dbReference>
<sequence length="213" mass="23995">MSCVGDDNRFVTDPEKWLHDISEQNDFVGIVIFRGSWCKFDKHYLQKLGDYSKDKMPTEKLKLIAWTSEGAAAAKKADDEWNLTKNHGFDAVLGDETNALAKYLIDDCLLEKLVISTPEEAHVESLITPDTYPNGLVQPGMIWYAHHGTVVLQWEATVEAPHYGGPNRPHPEELFDQVIKRKHALDKGEAVIPVHGNTLKQCASPWEVNCVIM</sequence>
<comment type="caution">
    <text evidence="1">The sequence shown here is derived from an EMBL/GenBank/DDBJ whole genome shotgun (WGS) entry which is preliminary data.</text>
</comment>
<proteinExistence type="predicted"/>
<dbReference type="EMBL" id="JAGRRH010000112">
    <property type="protein sequence ID" value="KAG7336668.1"/>
    <property type="molecule type" value="Genomic_DNA"/>
</dbReference>
<name>A0A9K3K488_9STRA</name>
<gene>
    <name evidence="2" type="ORF">IV203_005162</name>
    <name evidence="1" type="ORF">IV203_024621</name>
</gene>
<evidence type="ECO:0000313" key="2">
    <source>
        <dbReference type="EMBL" id="KAG7346094.1"/>
    </source>
</evidence>
<evidence type="ECO:0000313" key="1">
    <source>
        <dbReference type="EMBL" id="KAG7336668.1"/>
    </source>
</evidence>
<reference evidence="1" key="1">
    <citation type="journal article" date="2021" name="Sci. Rep.">
        <title>Diploid genomic architecture of Nitzschia inconspicua, an elite biomass production diatom.</title>
        <authorList>
            <person name="Oliver A."/>
            <person name="Podell S."/>
            <person name="Pinowska A."/>
            <person name="Traller J.C."/>
            <person name="Smith S.R."/>
            <person name="McClure R."/>
            <person name="Beliaev A."/>
            <person name="Bohutskyi P."/>
            <person name="Hill E.A."/>
            <person name="Rabines A."/>
            <person name="Zheng H."/>
            <person name="Allen L.Z."/>
            <person name="Kuo A."/>
            <person name="Grigoriev I.V."/>
            <person name="Allen A.E."/>
            <person name="Hazlebeck D."/>
            <person name="Allen E.E."/>
        </authorList>
    </citation>
    <scope>NUCLEOTIDE SEQUENCE</scope>
    <source>
        <strain evidence="1">Hildebrandi</strain>
    </source>
</reference>
<dbReference type="OrthoDB" id="37860at2759"/>
<keyword evidence="3" id="KW-1185">Reference proteome</keyword>
<dbReference type="AlphaFoldDB" id="A0A9K3K488"/>
<protein>
    <submittedName>
        <fullName evidence="1">Uncharacterized protein</fullName>
    </submittedName>
</protein>
<organism evidence="1 3">
    <name type="scientific">Nitzschia inconspicua</name>
    <dbReference type="NCBI Taxonomy" id="303405"/>
    <lineage>
        <taxon>Eukaryota</taxon>
        <taxon>Sar</taxon>
        <taxon>Stramenopiles</taxon>
        <taxon>Ochrophyta</taxon>
        <taxon>Bacillariophyta</taxon>
        <taxon>Bacillariophyceae</taxon>
        <taxon>Bacillariophycidae</taxon>
        <taxon>Bacillariales</taxon>
        <taxon>Bacillariaceae</taxon>
        <taxon>Nitzschia</taxon>
    </lineage>
</organism>
<dbReference type="EMBL" id="JAGRRH010000021">
    <property type="protein sequence ID" value="KAG7346094.1"/>
    <property type="molecule type" value="Genomic_DNA"/>
</dbReference>
<evidence type="ECO:0000313" key="3">
    <source>
        <dbReference type="Proteomes" id="UP000693970"/>
    </source>
</evidence>